<comment type="cofactor">
    <cofactor evidence="1 7">
        <name>Mg(2+)</name>
        <dbReference type="ChEBI" id="CHEBI:18420"/>
    </cofactor>
</comment>
<evidence type="ECO:0000256" key="3">
    <source>
        <dbReference type="ARBA" id="ARBA00022723"/>
    </source>
</evidence>
<protein>
    <recommendedName>
        <fullName evidence="6">Histidinol-phosphatase</fullName>
        <ecNumber evidence="6">3.1.3.15</ecNumber>
    </recommendedName>
</protein>
<dbReference type="GO" id="GO:0004401">
    <property type="term" value="F:histidinol-phosphatase activity"/>
    <property type="evidence" value="ECO:0007669"/>
    <property type="project" value="UniProtKB-UniRule"/>
</dbReference>
<dbReference type="CDD" id="cd01641">
    <property type="entry name" value="Bacterial_IMPase_like_1"/>
    <property type="match status" value="1"/>
</dbReference>
<dbReference type="InterPro" id="IPR011809">
    <property type="entry name" value="His_9_proposed"/>
</dbReference>
<name>A0A5C4LK48_9HYPH</name>
<dbReference type="InterPro" id="IPR051090">
    <property type="entry name" value="Inositol_monoP_superfamily"/>
</dbReference>
<dbReference type="FunFam" id="3.30.540.10:FF:000030">
    <property type="entry name" value="Inositol monophosphatase"/>
    <property type="match status" value="1"/>
</dbReference>
<feature type="binding site" evidence="7">
    <location>
        <position position="216"/>
    </location>
    <ligand>
        <name>Mg(2+)</name>
        <dbReference type="ChEBI" id="CHEBI:18420"/>
        <label>1</label>
        <note>catalytic</note>
    </ligand>
</feature>
<evidence type="ECO:0000313" key="8">
    <source>
        <dbReference type="EMBL" id="TNC14142.1"/>
    </source>
</evidence>
<sequence>MSVVDFARFVDELATQSGQAILPFFRASFATEDKAAGTAAFDPVTEADRAGEAVMRQLIKRSFPDHGILGEEFGSEHADAEYVWVLDPIDGTRGFIAGLPIWGTLIGLTRGGVPCYGLMNQPFTGERFFGDGEAAHYQGPHGTRRLRTRRKADLADAILHTTDPRLFGVGTADRRAYERVETATRLARYGADCYAYAMLAAGHIDLVVEAALKPYDIVAMIPVIEGAGGVVTTWEGDSAAKGGRIVAAGDKRLHEAALALLNAD</sequence>
<evidence type="ECO:0000313" key="9">
    <source>
        <dbReference type="Proteomes" id="UP000305267"/>
    </source>
</evidence>
<dbReference type="SUPFAM" id="SSF56655">
    <property type="entry name" value="Carbohydrate phosphatase"/>
    <property type="match status" value="1"/>
</dbReference>
<evidence type="ECO:0000256" key="7">
    <source>
        <dbReference type="PIRSR" id="PIRSR600760-2"/>
    </source>
</evidence>
<dbReference type="PANTHER" id="PTHR43200">
    <property type="entry name" value="PHOSPHATASE"/>
    <property type="match status" value="1"/>
</dbReference>
<dbReference type="EMBL" id="VDDA01000003">
    <property type="protein sequence ID" value="TNC14142.1"/>
    <property type="molecule type" value="Genomic_DNA"/>
</dbReference>
<keyword evidence="5 7" id="KW-0460">Magnesium</keyword>
<dbReference type="AlphaFoldDB" id="A0A5C4LK48"/>
<comment type="similarity">
    <text evidence="2">Belongs to the inositol monophosphatase superfamily.</text>
</comment>
<dbReference type="InterPro" id="IPR000760">
    <property type="entry name" value="Inositol_monophosphatase-like"/>
</dbReference>
<feature type="binding site" evidence="7">
    <location>
        <position position="90"/>
    </location>
    <ligand>
        <name>Mg(2+)</name>
        <dbReference type="ChEBI" id="CHEBI:18420"/>
        <label>2</label>
    </ligand>
</feature>
<dbReference type="GO" id="GO:0046872">
    <property type="term" value="F:metal ion binding"/>
    <property type="evidence" value="ECO:0007669"/>
    <property type="project" value="UniProtKB-KW"/>
</dbReference>
<keyword evidence="4 8" id="KW-0378">Hydrolase</keyword>
<feature type="binding site" evidence="7">
    <location>
        <position position="71"/>
    </location>
    <ligand>
        <name>Mg(2+)</name>
        <dbReference type="ChEBI" id="CHEBI:18420"/>
        <label>1</label>
        <note>catalytic</note>
    </ligand>
</feature>
<dbReference type="NCBIfam" id="TIGR02067">
    <property type="entry name" value="his_9_HisN"/>
    <property type="match status" value="1"/>
</dbReference>
<comment type="caution">
    <text evidence="8">The sequence shown here is derived from an EMBL/GenBank/DDBJ whole genome shotgun (WGS) entry which is preliminary data.</text>
</comment>
<dbReference type="RefSeq" id="WP_139035056.1">
    <property type="nucleotide sequence ID" value="NZ_VDDA01000003.1"/>
</dbReference>
<dbReference type="OrthoDB" id="9785695at2"/>
<evidence type="ECO:0000256" key="2">
    <source>
        <dbReference type="ARBA" id="ARBA00009759"/>
    </source>
</evidence>
<dbReference type="Gene3D" id="3.30.540.10">
    <property type="entry name" value="Fructose-1,6-Bisphosphatase, subunit A, domain 1"/>
    <property type="match status" value="1"/>
</dbReference>
<organism evidence="8 9">
    <name type="scientific">Methylobacterium terricola</name>
    <dbReference type="NCBI Taxonomy" id="2583531"/>
    <lineage>
        <taxon>Bacteria</taxon>
        <taxon>Pseudomonadati</taxon>
        <taxon>Pseudomonadota</taxon>
        <taxon>Alphaproteobacteria</taxon>
        <taxon>Hyphomicrobiales</taxon>
        <taxon>Methylobacteriaceae</taxon>
        <taxon>Methylobacterium</taxon>
    </lineage>
</organism>
<dbReference type="PANTHER" id="PTHR43200:SF6">
    <property type="entry name" value="3'(2'),5'-BISPHOSPHATE NUCLEOTIDASE"/>
    <property type="match status" value="1"/>
</dbReference>
<evidence type="ECO:0000256" key="1">
    <source>
        <dbReference type="ARBA" id="ARBA00001946"/>
    </source>
</evidence>
<evidence type="ECO:0000256" key="5">
    <source>
        <dbReference type="ARBA" id="ARBA00022842"/>
    </source>
</evidence>
<feature type="binding site" evidence="7">
    <location>
        <position position="87"/>
    </location>
    <ligand>
        <name>Mg(2+)</name>
        <dbReference type="ChEBI" id="CHEBI:18420"/>
        <label>1</label>
        <note>catalytic</note>
    </ligand>
</feature>
<feature type="binding site" evidence="7">
    <location>
        <position position="89"/>
    </location>
    <ligand>
        <name>Mg(2+)</name>
        <dbReference type="ChEBI" id="CHEBI:18420"/>
        <label>1</label>
        <note>catalytic</note>
    </ligand>
</feature>
<reference evidence="8 9" key="1">
    <citation type="submission" date="2019-06" db="EMBL/GenBank/DDBJ databases">
        <title>Genome of Methylobacterium sp. 17Sr1-39.</title>
        <authorList>
            <person name="Seo T."/>
        </authorList>
    </citation>
    <scope>NUCLEOTIDE SEQUENCE [LARGE SCALE GENOMIC DNA]</scope>
    <source>
        <strain evidence="8 9">17Sr1-39</strain>
    </source>
</reference>
<dbReference type="Pfam" id="PF00459">
    <property type="entry name" value="Inositol_P"/>
    <property type="match status" value="1"/>
</dbReference>
<dbReference type="EC" id="3.1.3.15" evidence="6"/>
<proteinExistence type="inferred from homology"/>
<dbReference type="Gene3D" id="3.40.190.80">
    <property type="match status" value="1"/>
</dbReference>
<dbReference type="Proteomes" id="UP000305267">
    <property type="component" value="Unassembled WGS sequence"/>
</dbReference>
<evidence type="ECO:0000256" key="6">
    <source>
        <dbReference type="NCBIfam" id="TIGR02067"/>
    </source>
</evidence>
<dbReference type="GO" id="GO:0000105">
    <property type="term" value="P:L-histidine biosynthetic process"/>
    <property type="evidence" value="ECO:0007669"/>
    <property type="project" value="UniProtKB-UniRule"/>
</dbReference>
<evidence type="ECO:0000256" key="4">
    <source>
        <dbReference type="ARBA" id="ARBA00022801"/>
    </source>
</evidence>
<dbReference type="PRINTS" id="PR00377">
    <property type="entry name" value="IMPHPHTASES"/>
</dbReference>
<keyword evidence="9" id="KW-1185">Reference proteome</keyword>
<accession>A0A5C4LK48</accession>
<gene>
    <name evidence="8" type="primary">hisN</name>
    <name evidence="8" type="ORF">FF100_08115</name>
</gene>
<keyword evidence="3 7" id="KW-0479">Metal-binding</keyword>